<feature type="domain" description="Lipoyl-binding" evidence="3">
    <location>
        <begin position="2"/>
        <end position="77"/>
    </location>
</feature>
<dbReference type="Pfam" id="PF00364">
    <property type="entry name" value="Biotin_lipoyl"/>
    <property type="match status" value="1"/>
</dbReference>
<dbReference type="CDD" id="cd06849">
    <property type="entry name" value="lipoyl_domain"/>
    <property type="match status" value="1"/>
</dbReference>
<protein>
    <submittedName>
        <fullName evidence="4">Lipoyl domain-containing protein</fullName>
    </submittedName>
</protein>
<dbReference type="Proteomes" id="UP001202117">
    <property type="component" value="Unassembled WGS sequence"/>
</dbReference>
<evidence type="ECO:0000256" key="2">
    <source>
        <dbReference type="ARBA" id="ARBA00022823"/>
    </source>
</evidence>
<keyword evidence="5" id="KW-1185">Reference proteome</keyword>
<dbReference type="SUPFAM" id="SSF51230">
    <property type="entry name" value="Single hybrid motif"/>
    <property type="match status" value="1"/>
</dbReference>
<dbReference type="InterPro" id="IPR011053">
    <property type="entry name" value="Single_hybrid_motif"/>
</dbReference>
<organism evidence="4 5">
    <name type="scientific">Halomonas flagellata</name>
    <dbReference type="NCBI Taxonomy" id="2920385"/>
    <lineage>
        <taxon>Bacteria</taxon>
        <taxon>Pseudomonadati</taxon>
        <taxon>Pseudomonadota</taxon>
        <taxon>Gammaproteobacteria</taxon>
        <taxon>Oceanospirillales</taxon>
        <taxon>Halomonadaceae</taxon>
        <taxon>Halomonas</taxon>
    </lineage>
</organism>
<dbReference type="Gene3D" id="2.40.50.100">
    <property type="match status" value="1"/>
</dbReference>
<gene>
    <name evidence="4" type="ORF">MKP05_16925</name>
</gene>
<evidence type="ECO:0000256" key="1">
    <source>
        <dbReference type="ARBA" id="ARBA00001938"/>
    </source>
</evidence>
<evidence type="ECO:0000313" key="4">
    <source>
        <dbReference type="EMBL" id="MCH4564783.1"/>
    </source>
</evidence>
<comment type="cofactor">
    <cofactor evidence="1">
        <name>(R)-lipoate</name>
        <dbReference type="ChEBI" id="CHEBI:83088"/>
    </cofactor>
</comment>
<proteinExistence type="predicted"/>
<comment type="caution">
    <text evidence="4">The sequence shown here is derived from an EMBL/GenBank/DDBJ whole genome shotgun (WGS) entry which is preliminary data.</text>
</comment>
<dbReference type="InterPro" id="IPR003016">
    <property type="entry name" value="2-oxoA_DH_lipoyl-BS"/>
</dbReference>
<dbReference type="PROSITE" id="PS50968">
    <property type="entry name" value="BIOTINYL_LIPOYL"/>
    <property type="match status" value="1"/>
</dbReference>
<dbReference type="RefSeq" id="WP_240569379.1">
    <property type="nucleotide sequence ID" value="NZ_JAKVPY010000023.1"/>
</dbReference>
<dbReference type="PROSITE" id="PS00189">
    <property type="entry name" value="LIPOYL"/>
    <property type="match status" value="1"/>
</dbReference>
<dbReference type="EMBL" id="JAKVPY010000023">
    <property type="protein sequence ID" value="MCH4564783.1"/>
    <property type="molecule type" value="Genomic_DNA"/>
</dbReference>
<reference evidence="4 5" key="1">
    <citation type="submission" date="2022-02" db="EMBL/GenBank/DDBJ databases">
        <title>Halomonas fukangensis sp. nov., a halophilic bacterium isolated from a bulk soil of Kalidium foliatum at Fukang.</title>
        <authorList>
            <person name="Huang Y."/>
        </authorList>
    </citation>
    <scope>NUCLEOTIDE SEQUENCE [LARGE SCALE GENOMIC DNA]</scope>
    <source>
        <strain evidence="4 5">EGI 63088</strain>
    </source>
</reference>
<evidence type="ECO:0000313" key="5">
    <source>
        <dbReference type="Proteomes" id="UP001202117"/>
    </source>
</evidence>
<accession>A0ABS9RY45</accession>
<keyword evidence="2" id="KW-0450">Lipoyl</keyword>
<sequence length="78" mass="8345">MTTEITVPEDLWEGDTEGVITAWLVDDGAEVAQGDLVAEVMVEKAQYEIEAPVSGKLSITRGEDDVVTKGTTIAHLEA</sequence>
<evidence type="ECO:0000259" key="3">
    <source>
        <dbReference type="PROSITE" id="PS50968"/>
    </source>
</evidence>
<dbReference type="InterPro" id="IPR000089">
    <property type="entry name" value="Biotin_lipoyl"/>
</dbReference>
<name>A0ABS9RY45_9GAMM</name>